<feature type="transmembrane region" description="Helical" evidence="1">
    <location>
        <begin position="424"/>
        <end position="442"/>
    </location>
</feature>
<sequence>MDKRSYNILFHLHTVSGIVISVVLFVIFFAGSFSFFRDDIVNWERNHTVNPTENIEMDYDAAFDSLESKYNLYSRDLSISKHYVERRIGINLSVPKDTILNTDQGRQFFYLDTENYETSDYVASYSLGEFLYRLHFLAQIPYPAGYYLSGFTALFFLFAIITGILIHWDKIVSNFYLFRPWSKLKTLWTDAHTALGTIGLPFQFVYAVTGAFFMIKALLIAPSVFALYNGDQGQLYDDLGYGEPTFLLENQTNTAAYSLNDLIEKTRTDWPDFDVNHVHVFNYGDANMHVSIEGEMNRNSKFTGLGKRIYKISSGEIVDEKSPLTKSSYLDGVKNALYRLHYGDYGGYALKTVSFVLGIISCFVIISGIMIWLVARDKKNIPEKRRRFNRSVALIYMAICLSMYPVTAASFIAVKVFSPASQEFIYQFYFITWLFLTILFILKRDMAFISKYTLLSGSIIGLLIPIANGVMTGNWIWISLVRGNLQLLVIDTFWILVSTTTLLIYFKIRNKEKSSEANI</sequence>
<proteinExistence type="predicted"/>
<dbReference type="Proteomes" id="UP001065174">
    <property type="component" value="Chromosome"/>
</dbReference>
<feature type="transmembrane region" description="Helical" evidence="1">
    <location>
        <begin position="353"/>
        <end position="374"/>
    </location>
</feature>
<dbReference type="Pfam" id="PF03929">
    <property type="entry name" value="PepSY_TM"/>
    <property type="match status" value="1"/>
</dbReference>
<feature type="transmembrane region" description="Helical" evidence="1">
    <location>
        <begin position="12"/>
        <end position="36"/>
    </location>
</feature>
<reference evidence="2" key="1">
    <citation type="submission" date="2022-09" db="EMBL/GenBank/DDBJ databases">
        <title>Comparative genomics and taxonomic characterization of three novel marine species of genus Reichenbachiella exhibiting antioxidant and polysaccharide degradation activities.</title>
        <authorList>
            <person name="Muhammad N."/>
            <person name="Lee Y.-J."/>
            <person name="Ko J."/>
            <person name="Kim S.-G."/>
        </authorList>
    </citation>
    <scope>NUCLEOTIDE SEQUENCE</scope>
    <source>
        <strain evidence="2">BKB1-1</strain>
    </source>
</reference>
<dbReference type="PANTHER" id="PTHR34219">
    <property type="entry name" value="IRON-REGULATED INNER MEMBRANE PROTEIN-RELATED"/>
    <property type="match status" value="1"/>
</dbReference>
<accession>A0ABY6CPA8</accession>
<feature type="transmembrane region" description="Helical" evidence="1">
    <location>
        <begin position="484"/>
        <end position="506"/>
    </location>
</feature>
<keyword evidence="3" id="KW-1185">Reference proteome</keyword>
<dbReference type="InterPro" id="IPR005625">
    <property type="entry name" value="PepSY-ass_TM"/>
</dbReference>
<feature type="transmembrane region" description="Helical" evidence="1">
    <location>
        <begin position="454"/>
        <end position="478"/>
    </location>
</feature>
<feature type="transmembrane region" description="Helical" evidence="1">
    <location>
        <begin position="394"/>
        <end position="418"/>
    </location>
</feature>
<gene>
    <name evidence="2" type="ORF">N6H18_18560</name>
</gene>
<dbReference type="RefSeq" id="WP_262309781.1">
    <property type="nucleotide sequence ID" value="NZ_CP106679.1"/>
</dbReference>
<dbReference type="PANTHER" id="PTHR34219:SF3">
    <property type="entry name" value="BLL7967 PROTEIN"/>
    <property type="match status" value="1"/>
</dbReference>
<protein>
    <submittedName>
        <fullName evidence="2">PepSY domain-containing protein</fullName>
    </submittedName>
</protein>
<feature type="transmembrane region" description="Helical" evidence="1">
    <location>
        <begin position="144"/>
        <end position="166"/>
    </location>
</feature>
<organism evidence="2 3">
    <name type="scientific">Reichenbachiella agarivorans</name>
    <dbReference type="NCBI Taxonomy" id="2979464"/>
    <lineage>
        <taxon>Bacteria</taxon>
        <taxon>Pseudomonadati</taxon>
        <taxon>Bacteroidota</taxon>
        <taxon>Cytophagia</taxon>
        <taxon>Cytophagales</taxon>
        <taxon>Reichenbachiellaceae</taxon>
        <taxon>Reichenbachiella</taxon>
    </lineage>
</organism>
<keyword evidence="1" id="KW-0812">Transmembrane</keyword>
<evidence type="ECO:0000313" key="2">
    <source>
        <dbReference type="EMBL" id="UXP32345.1"/>
    </source>
</evidence>
<dbReference type="EMBL" id="CP106679">
    <property type="protein sequence ID" value="UXP32345.1"/>
    <property type="molecule type" value="Genomic_DNA"/>
</dbReference>
<keyword evidence="1" id="KW-0472">Membrane</keyword>
<evidence type="ECO:0000313" key="3">
    <source>
        <dbReference type="Proteomes" id="UP001065174"/>
    </source>
</evidence>
<keyword evidence="1" id="KW-1133">Transmembrane helix</keyword>
<name>A0ABY6CPA8_9BACT</name>
<feature type="transmembrane region" description="Helical" evidence="1">
    <location>
        <begin position="204"/>
        <end position="228"/>
    </location>
</feature>
<evidence type="ECO:0000256" key="1">
    <source>
        <dbReference type="SAM" id="Phobius"/>
    </source>
</evidence>